<dbReference type="Pfam" id="PF00213">
    <property type="entry name" value="OSCP"/>
    <property type="match status" value="1"/>
</dbReference>
<keyword evidence="6 7" id="KW-0066">ATP synthesis</keyword>
<comment type="function">
    <text evidence="7">This protein is part of the stalk that links CF(0) to CF(1). It either transmits conformational changes from CF(0) to CF(1) or is implicated in proton conduction.</text>
</comment>
<proteinExistence type="inferred from homology"/>
<name>A0A937G3V4_9BACT</name>
<dbReference type="GO" id="GO:0045259">
    <property type="term" value="C:proton-transporting ATP synthase complex"/>
    <property type="evidence" value="ECO:0007669"/>
    <property type="project" value="UniProtKB-KW"/>
</dbReference>
<evidence type="ECO:0000256" key="1">
    <source>
        <dbReference type="ARBA" id="ARBA00004370"/>
    </source>
</evidence>
<evidence type="ECO:0000313" key="9">
    <source>
        <dbReference type="Proteomes" id="UP000614216"/>
    </source>
</evidence>
<sequence length="186" mass="21466">MSEFIAASRYAKSLLELADEKGVLEEVHNDMRSFHELCKENREFTLMLKNPIIKHDKKRVILEKVFKGKANDLTMAIFEIITRKNREGILPAIAKEFHNQYNLLKQIEVARVTTAVPLSPELRSQFEELVKKVSSKDSVELTEVVDKDIIGGYVLKISDRQIDDSLKSKLKALELKFSQNPYIKEF</sequence>
<dbReference type="GO" id="GO:0046933">
    <property type="term" value="F:proton-transporting ATP synthase activity, rotational mechanism"/>
    <property type="evidence" value="ECO:0007669"/>
    <property type="project" value="UniProtKB-UniRule"/>
</dbReference>
<keyword evidence="3 7" id="KW-0375">Hydrogen ion transport</keyword>
<keyword evidence="4 7" id="KW-0406">Ion transport</keyword>
<dbReference type="SUPFAM" id="SSF47928">
    <property type="entry name" value="N-terminal domain of the delta subunit of the F1F0-ATP synthase"/>
    <property type="match status" value="1"/>
</dbReference>
<comment type="function">
    <text evidence="7">F(1)F(0) ATP synthase produces ATP from ADP in the presence of a proton or sodium gradient. F-type ATPases consist of two structural domains, F(1) containing the extramembraneous catalytic core and F(0) containing the membrane proton channel, linked together by a central stalk and a peripheral stalk. During catalysis, ATP synthesis in the catalytic domain of F(1) is coupled via a rotary mechanism of the central stalk subunits to proton translocation.</text>
</comment>
<protein>
    <recommendedName>
        <fullName evidence="7">ATP synthase subunit delta</fullName>
    </recommendedName>
    <alternativeName>
        <fullName evidence="7">ATP synthase F(1) sector subunit delta</fullName>
    </alternativeName>
    <alternativeName>
        <fullName evidence="7">F-type ATPase subunit delta</fullName>
        <shortName evidence="7">F-ATPase subunit delta</shortName>
    </alternativeName>
</protein>
<comment type="similarity">
    <text evidence="7">Belongs to the ATPase delta chain family.</text>
</comment>
<evidence type="ECO:0000256" key="5">
    <source>
        <dbReference type="ARBA" id="ARBA00023136"/>
    </source>
</evidence>
<keyword evidence="2 7" id="KW-0813">Transport</keyword>
<keyword evidence="5 7" id="KW-0472">Membrane</keyword>
<dbReference type="GO" id="GO:0005886">
    <property type="term" value="C:plasma membrane"/>
    <property type="evidence" value="ECO:0007669"/>
    <property type="project" value="UniProtKB-SubCell"/>
</dbReference>
<evidence type="ECO:0000256" key="4">
    <source>
        <dbReference type="ARBA" id="ARBA00023065"/>
    </source>
</evidence>
<evidence type="ECO:0000256" key="3">
    <source>
        <dbReference type="ARBA" id="ARBA00022781"/>
    </source>
</evidence>
<dbReference type="InterPro" id="IPR020781">
    <property type="entry name" value="ATPase_OSCP/d_CS"/>
</dbReference>
<comment type="caution">
    <text evidence="8">The sequence shown here is derived from an EMBL/GenBank/DDBJ whole genome shotgun (WGS) entry which is preliminary data.</text>
</comment>
<dbReference type="PROSITE" id="PS00389">
    <property type="entry name" value="ATPASE_DELTA"/>
    <property type="match status" value="1"/>
</dbReference>
<dbReference type="HAMAP" id="MF_01416">
    <property type="entry name" value="ATP_synth_delta_bact"/>
    <property type="match status" value="1"/>
</dbReference>
<evidence type="ECO:0000256" key="6">
    <source>
        <dbReference type="ARBA" id="ARBA00023310"/>
    </source>
</evidence>
<evidence type="ECO:0000313" key="8">
    <source>
        <dbReference type="EMBL" id="MBL6449923.1"/>
    </source>
</evidence>
<keyword evidence="7" id="KW-1003">Cell membrane</keyword>
<evidence type="ECO:0000256" key="7">
    <source>
        <dbReference type="HAMAP-Rule" id="MF_01416"/>
    </source>
</evidence>
<dbReference type="AlphaFoldDB" id="A0A937G3V4"/>
<accession>A0A937G3V4</accession>
<organism evidence="8 9">
    <name type="scientific">Fulvivirga marina</name>
    <dbReference type="NCBI Taxonomy" id="2494733"/>
    <lineage>
        <taxon>Bacteria</taxon>
        <taxon>Pseudomonadati</taxon>
        <taxon>Bacteroidota</taxon>
        <taxon>Cytophagia</taxon>
        <taxon>Cytophagales</taxon>
        <taxon>Fulvivirgaceae</taxon>
        <taxon>Fulvivirga</taxon>
    </lineage>
</organism>
<dbReference type="Gene3D" id="1.10.520.20">
    <property type="entry name" value="N-terminal domain of the delta subunit of the F1F0-ATP synthase"/>
    <property type="match status" value="1"/>
</dbReference>
<dbReference type="PRINTS" id="PR00125">
    <property type="entry name" value="ATPASEDELTA"/>
</dbReference>
<dbReference type="RefSeq" id="WP_202859456.1">
    <property type="nucleotide sequence ID" value="NZ_JAEUGD010000067.1"/>
</dbReference>
<dbReference type="EMBL" id="JAEUGD010000067">
    <property type="protein sequence ID" value="MBL6449923.1"/>
    <property type="molecule type" value="Genomic_DNA"/>
</dbReference>
<evidence type="ECO:0000256" key="2">
    <source>
        <dbReference type="ARBA" id="ARBA00022448"/>
    </source>
</evidence>
<reference evidence="8" key="1">
    <citation type="submission" date="2021-01" db="EMBL/GenBank/DDBJ databases">
        <title>Fulvivirga kasyanovii gen. nov., sp nov., a novel member of the phylum Bacteroidetes isolated from seawater in a mussel farm.</title>
        <authorList>
            <person name="Zhao L.-H."/>
            <person name="Wang Z.-J."/>
        </authorList>
    </citation>
    <scope>NUCLEOTIDE SEQUENCE</scope>
    <source>
        <strain evidence="8">29W222</strain>
    </source>
</reference>
<dbReference type="Proteomes" id="UP000614216">
    <property type="component" value="Unassembled WGS sequence"/>
</dbReference>
<keyword evidence="7" id="KW-0139">CF(1)</keyword>
<dbReference type="PANTHER" id="PTHR11910">
    <property type="entry name" value="ATP SYNTHASE DELTA CHAIN"/>
    <property type="match status" value="1"/>
</dbReference>
<dbReference type="NCBIfam" id="TIGR01145">
    <property type="entry name" value="ATP_synt_delta"/>
    <property type="match status" value="1"/>
</dbReference>
<gene>
    <name evidence="7 8" type="primary">atpH</name>
    <name evidence="8" type="ORF">JMN32_26660</name>
</gene>
<keyword evidence="9" id="KW-1185">Reference proteome</keyword>
<dbReference type="InterPro" id="IPR000711">
    <property type="entry name" value="ATPase_OSCP/dsu"/>
</dbReference>
<comment type="subcellular location">
    <subcellularLocation>
        <location evidence="7">Cell membrane</location>
        <topology evidence="7">Peripheral membrane protein</topology>
    </subcellularLocation>
    <subcellularLocation>
        <location evidence="1">Membrane</location>
    </subcellularLocation>
</comment>
<dbReference type="InterPro" id="IPR026015">
    <property type="entry name" value="ATP_synth_OSCP/delta_N_sf"/>
</dbReference>